<name>A0A7W4ZB66_9GAMM</name>
<comment type="caution">
    <text evidence="1">The sequence shown here is derived from an EMBL/GenBank/DDBJ whole genome shotgun (WGS) entry which is preliminary data.</text>
</comment>
<gene>
    <name evidence="1" type="ORF">FHS09_004442</name>
</gene>
<keyword evidence="2" id="KW-1185">Reference proteome</keyword>
<dbReference type="SUPFAM" id="SSF57903">
    <property type="entry name" value="FYVE/PHD zinc finger"/>
    <property type="match status" value="1"/>
</dbReference>
<dbReference type="AlphaFoldDB" id="A0A7W4ZB66"/>
<dbReference type="RefSeq" id="WP_183463891.1">
    <property type="nucleotide sequence ID" value="NZ_JACHWZ010000038.1"/>
</dbReference>
<evidence type="ECO:0000313" key="2">
    <source>
        <dbReference type="Proteomes" id="UP000535937"/>
    </source>
</evidence>
<accession>A0A7W4ZB66</accession>
<dbReference type="InterPro" id="IPR011011">
    <property type="entry name" value="Znf_FYVE_PHD"/>
</dbReference>
<dbReference type="EMBL" id="JACHWZ010000038">
    <property type="protein sequence ID" value="MBB3063582.1"/>
    <property type="molecule type" value="Genomic_DNA"/>
</dbReference>
<protein>
    <submittedName>
        <fullName evidence="1">Uncharacterized protein</fullName>
    </submittedName>
</protein>
<organism evidence="1 2">
    <name type="scientific">Microbulbifer rhizosphaerae</name>
    <dbReference type="NCBI Taxonomy" id="1562603"/>
    <lineage>
        <taxon>Bacteria</taxon>
        <taxon>Pseudomonadati</taxon>
        <taxon>Pseudomonadota</taxon>
        <taxon>Gammaproteobacteria</taxon>
        <taxon>Cellvibrionales</taxon>
        <taxon>Microbulbiferaceae</taxon>
        <taxon>Microbulbifer</taxon>
    </lineage>
</organism>
<proteinExistence type="predicted"/>
<dbReference type="Proteomes" id="UP000535937">
    <property type="component" value="Unassembled WGS sequence"/>
</dbReference>
<sequence>MSEAPWWLQSGPEICQFCLRAFHHEAGYHCLHCDWAVCPGCVVERFENRETVCPQCYGEDV</sequence>
<evidence type="ECO:0000313" key="1">
    <source>
        <dbReference type="EMBL" id="MBB3063582.1"/>
    </source>
</evidence>
<reference evidence="1 2" key="1">
    <citation type="submission" date="2020-08" db="EMBL/GenBank/DDBJ databases">
        <title>Genomic Encyclopedia of Type Strains, Phase III (KMG-III): the genomes of soil and plant-associated and newly described type strains.</title>
        <authorList>
            <person name="Whitman W."/>
        </authorList>
    </citation>
    <scope>NUCLEOTIDE SEQUENCE [LARGE SCALE GENOMIC DNA]</scope>
    <source>
        <strain evidence="1 2">CECT 8799</strain>
    </source>
</reference>